<evidence type="ECO:0000313" key="2">
    <source>
        <dbReference type="Proteomes" id="UP000321248"/>
    </source>
</evidence>
<keyword evidence="2" id="KW-1185">Reference proteome</keyword>
<dbReference type="OrthoDB" id="7004184at2"/>
<proteinExistence type="predicted"/>
<dbReference type="EMBL" id="VRTS01000001">
    <property type="protein sequence ID" value="TXK65687.1"/>
    <property type="molecule type" value="Genomic_DNA"/>
</dbReference>
<gene>
    <name evidence="1" type="ORF">FU658_00755</name>
</gene>
<name>A0A5C8KY14_9GAMM</name>
<comment type="caution">
    <text evidence="1">The sequence shown here is derived from an EMBL/GenBank/DDBJ whole genome shotgun (WGS) entry which is preliminary data.</text>
</comment>
<accession>A0A5C8KY14</accession>
<reference evidence="1 2" key="1">
    <citation type="submission" date="2019-08" db="EMBL/GenBank/DDBJ databases">
        <authorList>
            <person name="Karlyshev A.V."/>
        </authorList>
    </citation>
    <scope>NUCLEOTIDE SEQUENCE [LARGE SCALE GENOMIC DNA]</scope>
    <source>
        <strain evidence="1 2">Alg18-2.2</strain>
    </source>
</reference>
<protein>
    <submittedName>
        <fullName evidence="1">DUF4198 domain-containing protein</fullName>
    </submittedName>
</protein>
<sequence>MNTGNQSTALRARVRHVAVGTLVAGVLAAMPALAHDFWLTAEQRNQDGSPVLRMWVGHEMEAEEERPYEAVRSQTLRMYHEGRTVALPQRGADGAVPFYALPEGVQGPLLVAMERPEVVLELPEPRFDHYLAEERLADIQALRREGAEAGPERYTRYLKVLVGPFSQDVMPPEEVGQRLEIVVDELPAQPAPGAKLQARVLFEGAPLPGRSVVALWGGETNGSTGSQLTQVEVTDEAGRVSFAYEKDGVWMLRLVHMRACEACSDVRWEGFWAAHVIQPDWITPSSAD</sequence>
<dbReference type="RefSeq" id="WP_147890359.1">
    <property type="nucleotide sequence ID" value="NZ_VRTS01000001.1"/>
</dbReference>
<organism evidence="1 2">
    <name type="scientific">Alkalisalibacterium limincola</name>
    <dbReference type="NCBI Taxonomy" id="2699169"/>
    <lineage>
        <taxon>Bacteria</taxon>
        <taxon>Pseudomonadati</taxon>
        <taxon>Pseudomonadota</taxon>
        <taxon>Gammaproteobacteria</taxon>
        <taxon>Lysobacterales</taxon>
        <taxon>Lysobacteraceae</taxon>
        <taxon>Alkalisalibacterium</taxon>
    </lineage>
</organism>
<dbReference type="InterPro" id="IPR019613">
    <property type="entry name" value="DUF4198"/>
</dbReference>
<dbReference type="Pfam" id="PF10670">
    <property type="entry name" value="DUF4198"/>
    <property type="match status" value="1"/>
</dbReference>
<evidence type="ECO:0000313" key="1">
    <source>
        <dbReference type="EMBL" id="TXK65687.1"/>
    </source>
</evidence>
<dbReference type="Proteomes" id="UP000321248">
    <property type="component" value="Unassembled WGS sequence"/>
</dbReference>
<dbReference type="AlphaFoldDB" id="A0A5C8KY14"/>